<evidence type="ECO:0000313" key="3">
    <source>
        <dbReference type="Proteomes" id="UP000235034"/>
    </source>
</evidence>
<accession>A0A2N5IWU3</accession>
<comment type="caution">
    <text evidence="2">The sequence shown here is derived from an EMBL/GenBank/DDBJ whole genome shotgun (WGS) entry which is preliminary data.</text>
</comment>
<organism evidence="2 3">
    <name type="scientific">Bifidobacterium parmae</name>
    <dbReference type="NCBI Taxonomy" id="361854"/>
    <lineage>
        <taxon>Bacteria</taxon>
        <taxon>Bacillati</taxon>
        <taxon>Actinomycetota</taxon>
        <taxon>Actinomycetes</taxon>
        <taxon>Bifidobacteriales</taxon>
        <taxon>Bifidobacteriaceae</taxon>
        <taxon>Bifidobacterium</taxon>
    </lineage>
</organism>
<dbReference type="AlphaFoldDB" id="A0A2N5IWU3"/>
<keyword evidence="1" id="KW-1133">Transmembrane helix</keyword>
<protein>
    <submittedName>
        <fullName evidence="2">Uncharacterized protein</fullName>
    </submittedName>
</protein>
<reference evidence="2 3" key="1">
    <citation type="submission" date="2017-07" db="EMBL/GenBank/DDBJ databases">
        <title>Bifidobacterium novel species.</title>
        <authorList>
            <person name="Lugli G.A."/>
            <person name="Milani C."/>
            <person name="Duranti S."/>
            <person name="Mangifesta M."/>
        </authorList>
    </citation>
    <scope>NUCLEOTIDE SEQUENCE [LARGE SCALE GENOMIC DNA]</scope>
    <source>
        <strain evidence="2 3">77</strain>
    </source>
</reference>
<dbReference type="EMBL" id="NMWT01000028">
    <property type="protein sequence ID" value="PLS26430.1"/>
    <property type="molecule type" value="Genomic_DNA"/>
</dbReference>
<keyword evidence="1" id="KW-0812">Transmembrane</keyword>
<feature type="transmembrane region" description="Helical" evidence="1">
    <location>
        <begin position="21"/>
        <end position="40"/>
    </location>
</feature>
<keyword evidence="1" id="KW-0472">Membrane</keyword>
<dbReference type="Proteomes" id="UP000235034">
    <property type="component" value="Unassembled WGS sequence"/>
</dbReference>
<evidence type="ECO:0000256" key="1">
    <source>
        <dbReference type="SAM" id="Phobius"/>
    </source>
</evidence>
<name>A0A2N5IWU3_9BIFI</name>
<dbReference type="RefSeq" id="WP_101623053.1">
    <property type="nucleotide sequence ID" value="NZ_NMWT01000028.1"/>
</dbReference>
<keyword evidence="3" id="KW-1185">Reference proteome</keyword>
<sequence length="82" mass="9468">MQKHEEKEREGNVYHRLPLKWWELLAYVAIIAVALVLNAMRSPGWVVVPLVLMVLLVRIVRILLAKRKKARSDKTVVAPDND</sequence>
<gene>
    <name evidence="2" type="ORF">Uis4E_2005</name>
</gene>
<evidence type="ECO:0000313" key="2">
    <source>
        <dbReference type="EMBL" id="PLS26430.1"/>
    </source>
</evidence>
<proteinExistence type="predicted"/>
<feature type="transmembrane region" description="Helical" evidence="1">
    <location>
        <begin position="46"/>
        <end position="64"/>
    </location>
</feature>